<evidence type="ECO:0000313" key="11">
    <source>
        <dbReference type="EMBL" id="QRQ91798.1"/>
    </source>
</evidence>
<evidence type="ECO:0000256" key="1">
    <source>
        <dbReference type="ARBA" id="ARBA00000966"/>
    </source>
</evidence>
<evidence type="ECO:0000256" key="4">
    <source>
        <dbReference type="ARBA" id="ARBA00022801"/>
    </source>
</evidence>
<evidence type="ECO:0000313" key="14">
    <source>
        <dbReference type="Proteomes" id="UP000623307"/>
    </source>
</evidence>
<evidence type="ECO:0000256" key="5">
    <source>
        <dbReference type="ARBA" id="ARBA00023001"/>
    </source>
</evidence>
<comment type="catalytic activity">
    <reaction evidence="1">
        <text>Endohydrolysis of (1-&gt;4)-beta-D-glucosidic linkages in cellulose, lichenin and cereal beta-D-glucans.</text>
        <dbReference type="EC" id="3.2.1.4"/>
    </reaction>
</comment>
<keyword evidence="7 9" id="KW-0119">Carbohydrate metabolism</keyword>
<evidence type="ECO:0000256" key="8">
    <source>
        <dbReference type="PROSITE-ProRule" id="PRU10058"/>
    </source>
</evidence>
<geneLocation type="plasmid" evidence="13">
    <name>co2235_mp</name>
</geneLocation>
<dbReference type="RefSeq" id="WP_063239581.1">
    <property type="nucleotide sequence ID" value="NZ_CP069809.1"/>
</dbReference>
<comment type="similarity">
    <text evidence="2 9">Belongs to the glycosyl hydrolase 8 (cellulase D) family.</text>
</comment>
<dbReference type="Proteomes" id="UP000256862">
    <property type="component" value="Plasmid CO2235_mp"/>
</dbReference>
<dbReference type="PROSITE" id="PS00812">
    <property type="entry name" value="GLYCOSYL_HYDROL_F8"/>
    <property type="match status" value="1"/>
</dbReference>
<proteinExistence type="inferred from homology"/>
<accession>A0A976BG42</accession>
<evidence type="ECO:0000256" key="6">
    <source>
        <dbReference type="ARBA" id="ARBA00023295"/>
    </source>
</evidence>
<dbReference type="SUPFAM" id="SSF48208">
    <property type="entry name" value="Six-hairpin glycosidases"/>
    <property type="match status" value="1"/>
</dbReference>
<evidence type="ECO:0000256" key="3">
    <source>
        <dbReference type="ARBA" id="ARBA00022729"/>
    </source>
</evidence>
<dbReference type="EC" id="3.2.1.-" evidence="9"/>
<dbReference type="GeneID" id="303488341"/>
<evidence type="ECO:0000313" key="12">
    <source>
        <dbReference type="EMBL" id="SPC17748.1"/>
    </source>
</evidence>
<dbReference type="OrthoDB" id="9766708at2"/>
<dbReference type="PRINTS" id="PR00735">
    <property type="entry name" value="GLHYDRLASE8"/>
</dbReference>
<keyword evidence="7 9" id="KW-0624">Polysaccharide degradation</keyword>
<dbReference type="GO" id="GO:0008810">
    <property type="term" value="F:cellulase activity"/>
    <property type="evidence" value="ECO:0007669"/>
    <property type="project" value="UniProtKB-EC"/>
</dbReference>
<feature type="chain" id="PRO_5037938343" description="Glucanase" evidence="10">
    <location>
        <begin position="30"/>
        <end position="416"/>
    </location>
</feature>
<reference evidence="12 13" key="1">
    <citation type="submission" date="2018-01" db="EMBL/GenBank/DDBJ databases">
        <authorList>
            <person name="Clerissi C."/>
        </authorList>
    </citation>
    <scope>NUCLEOTIDE SEQUENCE [LARGE SCALE GENOMIC DNA]</scope>
    <source>
        <strain evidence="12">Cupriavidus oxalaticus LMG 2235</strain>
        <plasmid evidence="13">co2235_mp</plasmid>
    </source>
</reference>
<organism evidence="12 13">
    <name type="scientific">Cupriavidus oxalaticus</name>
    <dbReference type="NCBI Taxonomy" id="96344"/>
    <lineage>
        <taxon>Bacteria</taxon>
        <taxon>Pseudomonadati</taxon>
        <taxon>Pseudomonadota</taxon>
        <taxon>Betaproteobacteria</taxon>
        <taxon>Burkholderiales</taxon>
        <taxon>Burkholderiaceae</taxon>
        <taxon>Cupriavidus</taxon>
    </lineage>
</organism>
<dbReference type="InterPro" id="IPR002037">
    <property type="entry name" value="Glyco_hydro_8"/>
</dbReference>
<dbReference type="InterPro" id="IPR019834">
    <property type="entry name" value="Glyco_hydro_8_CS"/>
</dbReference>
<dbReference type="EMBL" id="CP069811">
    <property type="protein sequence ID" value="QRQ91798.1"/>
    <property type="molecule type" value="Genomic_DNA"/>
</dbReference>
<evidence type="ECO:0000256" key="10">
    <source>
        <dbReference type="SAM" id="SignalP"/>
    </source>
</evidence>
<keyword evidence="6 9" id="KW-0326">Glycosidase</keyword>
<keyword evidence="4 9" id="KW-0378">Hydrolase</keyword>
<evidence type="ECO:0000256" key="9">
    <source>
        <dbReference type="RuleBase" id="RU361167"/>
    </source>
</evidence>
<reference evidence="11 14" key="2">
    <citation type="submission" date="2021-02" db="EMBL/GenBank/DDBJ databases">
        <title>Complete Genome Sequence of Cupriavidus oxalaticus Strain Ox1, a Soil Oxalate-Degrading Species.</title>
        <authorList>
            <person name="Palmieri F."/>
            <person name="Udriet P."/>
            <person name="Deuasquier M."/>
            <person name="Beaudoing E."/>
            <person name="Johnson S.L."/>
            <person name="Davenport K.W."/>
            <person name="Chain P.S."/>
            <person name="Bindschedler S."/>
            <person name="Junier P."/>
        </authorList>
    </citation>
    <scope>NUCLEOTIDE SEQUENCE [LARGE SCALE GENOMIC DNA]</scope>
    <source>
        <strain evidence="11 14">Ox1</strain>
    </source>
</reference>
<dbReference type="GO" id="GO:0030245">
    <property type="term" value="P:cellulose catabolic process"/>
    <property type="evidence" value="ECO:0007669"/>
    <property type="project" value="UniProtKB-KW"/>
</dbReference>
<evidence type="ECO:0000256" key="2">
    <source>
        <dbReference type="ARBA" id="ARBA00009209"/>
    </source>
</evidence>
<dbReference type="EMBL" id="OGUS01000132">
    <property type="protein sequence ID" value="SPC17748.1"/>
    <property type="molecule type" value="Genomic_DNA"/>
</dbReference>
<dbReference type="Proteomes" id="UP000623307">
    <property type="component" value="Chromosome 1"/>
</dbReference>
<sequence>MRRTLTGLGRWLAAGALACAALAPIAATAATAAAAAAAAPAPACKWADWDAFRQQLMSADGRVIDRSSEQQATVSEGQAYGLFFALVANDRASFDKLLAWTENNLAQGDLVSHLPAWIWGRLTPEQAASAGHPANPGNPGSGWGVIDSNPASDADLWIAYALLEAGRLWQERRFTALGTLLARRILREETALLPGLGRTVLPGPQGFRLGDKRWRLNPSYVPLQVMRRLAAALPEEPAWQQMVGTSARLMLDTAPRGFSPDWVEYEVGRGFLPDAATHAESAYNAIRVYLWVGTLPADEPQRAALLRTFTPLADYVAARGYPPERIDTQTGQPGPNAGNGGFSAAVAPYLAALGRADQAAAQVRRTRELAQREPGGQAGYYTHVLTLFGLGYLDGQYRFARDGALLPAWKTGCPAR</sequence>
<feature type="active site" description="Nucleophile" evidence="8">
    <location>
        <position position="153"/>
    </location>
</feature>
<dbReference type="InterPro" id="IPR008928">
    <property type="entry name" value="6-hairpin_glycosidase_sf"/>
</dbReference>
<name>A0A976BG42_9BURK</name>
<evidence type="ECO:0000256" key="7">
    <source>
        <dbReference type="ARBA" id="ARBA00023326"/>
    </source>
</evidence>
<dbReference type="Pfam" id="PF01270">
    <property type="entry name" value="Glyco_hydro_8"/>
    <property type="match status" value="1"/>
</dbReference>
<dbReference type="NCBIfam" id="NF008305">
    <property type="entry name" value="PRK11097.1"/>
    <property type="match status" value="1"/>
</dbReference>
<keyword evidence="3 10" id="KW-0732">Signal</keyword>
<dbReference type="AlphaFoldDB" id="A0A976BG42"/>
<protein>
    <recommendedName>
        <fullName evidence="9">Glucanase</fullName>
        <ecNumber evidence="9">3.2.1.-</ecNumber>
    </recommendedName>
</protein>
<evidence type="ECO:0000313" key="13">
    <source>
        <dbReference type="Proteomes" id="UP000256862"/>
    </source>
</evidence>
<gene>
    <name evidence="12" type="primary">bcsZ</name>
    <name evidence="12" type="ORF">CO2235_MP10150</name>
    <name evidence="11" type="ORF">JTE92_02370</name>
</gene>
<keyword evidence="14" id="KW-1185">Reference proteome</keyword>
<dbReference type="Gene3D" id="1.50.10.10">
    <property type="match status" value="1"/>
</dbReference>
<feature type="signal peptide" evidence="10">
    <location>
        <begin position="1"/>
        <end position="29"/>
    </location>
</feature>
<dbReference type="InterPro" id="IPR012341">
    <property type="entry name" value="6hp_glycosidase-like_sf"/>
</dbReference>
<keyword evidence="5" id="KW-0136">Cellulose degradation</keyword>